<feature type="transmembrane region" description="Helical" evidence="1">
    <location>
        <begin position="34"/>
        <end position="54"/>
    </location>
</feature>
<reference evidence="2" key="1">
    <citation type="submission" date="2020-05" db="EMBL/GenBank/DDBJ databases">
        <authorList>
            <person name="Chiriac C."/>
            <person name="Salcher M."/>
            <person name="Ghai R."/>
            <person name="Kavagutti S V."/>
        </authorList>
    </citation>
    <scope>NUCLEOTIDE SEQUENCE</scope>
</reference>
<keyword evidence="1" id="KW-0812">Transmembrane</keyword>
<dbReference type="EMBL" id="CAEZUF010000100">
    <property type="protein sequence ID" value="CAB4597728.1"/>
    <property type="molecule type" value="Genomic_DNA"/>
</dbReference>
<protein>
    <submittedName>
        <fullName evidence="2">Unannotated protein</fullName>
    </submittedName>
</protein>
<name>A0A6J6GLM8_9ZZZZ</name>
<dbReference type="AlphaFoldDB" id="A0A6J6GLM8"/>
<gene>
    <name evidence="2" type="ORF">UFOPK1791_00927</name>
</gene>
<evidence type="ECO:0000313" key="2">
    <source>
        <dbReference type="EMBL" id="CAB4597728.1"/>
    </source>
</evidence>
<evidence type="ECO:0000256" key="1">
    <source>
        <dbReference type="SAM" id="Phobius"/>
    </source>
</evidence>
<proteinExistence type="predicted"/>
<accession>A0A6J6GLM8</accession>
<keyword evidence="1" id="KW-0472">Membrane</keyword>
<organism evidence="2">
    <name type="scientific">freshwater metagenome</name>
    <dbReference type="NCBI Taxonomy" id="449393"/>
    <lineage>
        <taxon>unclassified sequences</taxon>
        <taxon>metagenomes</taxon>
        <taxon>ecological metagenomes</taxon>
    </lineage>
</organism>
<keyword evidence="1" id="KW-1133">Transmembrane helix</keyword>
<sequence length="97" mass="10153">MTVSGAKLFKGSITIFPQFVTKVIDFIAFFNKTFGGVILGAACGLALVVAHFTLLSETLLVLVPANEGSGANKKAAITVAVTTRFILTPTQSCLAVY</sequence>